<dbReference type="RefSeq" id="WP_379933346.1">
    <property type="nucleotide sequence ID" value="NZ_JBHTHY010000004.1"/>
</dbReference>
<sequence length="72" mass="8711">MDIHISIPFRLNFNNLDRETQEHLMQQSKQEVEQKFGEDLKAYAAQNHLDYDQLLEEEAIKNLYNHQFKFTI</sequence>
<protein>
    <submittedName>
        <fullName evidence="1">Uncharacterized protein</fullName>
    </submittedName>
</protein>
<evidence type="ECO:0000313" key="1">
    <source>
        <dbReference type="EMBL" id="MFD0797196.1"/>
    </source>
</evidence>
<dbReference type="Proteomes" id="UP001597012">
    <property type="component" value="Unassembled WGS sequence"/>
</dbReference>
<evidence type="ECO:0000313" key="2">
    <source>
        <dbReference type="Proteomes" id="UP001597012"/>
    </source>
</evidence>
<dbReference type="EMBL" id="JBHTHY010000004">
    <property type="protein sequence ID" value="MFD0797196.1"/>
    <property type="molecule type" value="Genomic_DNA"/>
</dbReference>
<accession>A0ABW3B2T3</accession>
<comment type="caution">
    <text evidence="1">The sequence shown here is derived from an EMBL/GenBank/DDBJ whole genome shotgun (WGS) entry which is preliminary data.</text>
</comment>
<name>A0ABW3B2T3_9FLAO</name>
<organism evidence="1 2">
    <name type="scientific">Maribacter chungangensis</name>
    <dbReference type="NCBI Taxonomy" id="1069117"/>
    <lineage>
        <taxon>Bacteria</taxon>
        <taxon>Pseudomonadati</taxon>
        <taxon>Bacteroidota</taxon>
        <taxon>Flavobacteriia</taxon>
        <taxon>Flavobacteriales</taxon>
        <taxon>Flavobacteriaceae</taxon>
        <taxon>Maribacter</taxon>
    </lineage>
</organism>
<proteinExistence type="predicted"/>
<keyword evidence="2" id="KW-1185">Reference proteome</keyword>
<reference evidence="2" key="1">
    <citation type="journal article" date="2019" name="Int. J. Syst. Evol. Microbiol.">
        <title>The Global Catalogue of Microorganisms (GCM) 10K type strain sequencing project: providing services to taxonomists for standard genome sequencing and annotation.</title>
        <authorList>
            <consortium name="The Broad Institute Genomics Platform"/>
            <consortium name="The Broad Institute Genome Sequencing Center for Infectious Disease"/>
            <person name="Wu L."/>
            <person name="Ma J."/>
        </authorList>
    </citation>
    <scope>NUCLEOTIDE SEQUENCE [LARGE SCALE GENOMIC DNA]</scope>
    <source>
        <strain evidence="2">CCUG 61948</strain>
    </source>
</reference>
<gene>
    <name evidence="1" type="ORF">ACFQZJ_06980</name>
</gene>